<name>A0A1F5FAU3_9BACT</name>
<organism evidence="2 3">
    <name type="scientific">Candidatus Coatesbacteria bacterium RBG_13_66_14</name>
    <dbReference type="NCBI Taxonomy" id="1817816"/>
    <lineage>
        <taxon>Bacteria</taxon>
        <taxon>Candidatus Coatesiibacteriota</taxon>
    </lineage>
</organism>
<dbReference type="AlphaFoldDB" id="A0A1F5FAU3"/>
<gene>
    <name evidence="2" type="ORF">A2Y64_04495</name>
</gene>
<dbReference type="EMBL" id="MFAF01000066">
    <property type="protein sequence ID" value="OGD76766.1"/>
    <property type="molecule type" value="Genomic_DNA"/>
</dbReference>
<proteinExistence type="predicted"/>
<evidence type="ECO:0008006" key="4">
    <source>
        <dbReference type="Google" id="ProtNLM"/>
    </source>
</evidence>
<sequence>MAGKRTLITVILVVVTLGAAVLAVVLNVKTVDVYGDVTATIFFGNLSDAETERLLGLAGEAYREGDFEGALTLVTFAYTYNDGEHRDELLLLWSTLLLDQGKHADACRVLDELVALAPSGDVLEWDRLGEMVLDQLDRNLVMEDGFRYSTAVRLRGYCAQVGSDSLDAVDAVFDRELDRAYDVEWVLEFEKEMAYQDPRTAERDVGAAEMEAERRAPGELAALLGQRIELGPPPLEDAPLVSEVKLGEYLQFAERIVYEILGTELAQEEEKRSLEGESLAGEEPEAETLDDPFAGLSESERALIEEALSAARSREGPKWKATTRIRCALPGFTLREVLDYLGLDPYTGRPQVAGPEPVEEAVGA</sequence>
<dbReference type="Proteomes" id="UP000177187">
    <property type="component" value="Unassembled WGS sequence"/>
</dbReference>
<feature type="region of interest" description="Disordered" evidence="1">
    <location>
        <begin position="267"/>
        <end position="290"/>
    </location>
</feature>
<evidence type="ECO:0000313" key="3">
    <source>
        <dbReference type="Proteomes" id="UP000177187"/>
    </source>
</evidence>
<feature type="compositionally biased region" description="Acidic residues" evidence="1">
    <location>
        <begin position="280"/>
        <end position="290"/>
    </location>
</feature>
<dbReference type="SUPFAM" id="SSF48452">
    <property type="entry name" value="TPR-like"/>
    <property type="match status" value="1"/>
</dbReference>
<accession>A0A1F5FAU3</accession>
<evidence type="ECO:0000313" key="2">
    <source>
        <dbReference type="EMBL" id="OGD76766.1"/>
    </source>
</evidence>
<protein>
    <recommendedName>
        <fullName evidence="4">Tetratricopeptide repeat protein</fullName>
    </recommendedName>
</protein>
<comment type="caution">
    <text evidence="2">The sequence shown here is derived from an EMBL/GenBank/DDBJ whole genome shotgun (WGS) entry which is preliminary data.</text>
</comment>
<dbReference type="InterPro" id="IPR011990">
    <property type="entry name" value="TPR-like_helical_dom_sf"/>
</dbReference>
<evidence type="ECO:0000256" key="1">
    <source>
        <dbReference type="SAM" id="MobiDB-lite"/>
    </source>
</evidence>
<reference evidence="2 3" key="1">
    <citation type="journal article" date="2016" name="Nat. Commun.">
        <title>Thousands of microbial genomes shed light on interconnected biogeochemical processes in an aquifer system.</title>
        <authorList>
            <person name="Anantharaman K."/>
            <person name="Brown C.T."/>
            <person name="Hug L.A."/>
            <person name="Sharon I."/>
            <person name="Castelle C.J."/>
            <person name="Probst A.J."/>
            <person name="Thomas B.C."/>
            <person name="Singh A."/>
            <person name="Wilkins M.J."/>
            <person name="Karaoz U."/>
            <person name="Brodie E.L."/>
            <person name="Williams K.H."/>
            <person name="Hubbard S.S."/>
            <person name="Banfield J.F."/>
        </authorList>
    </citation>
    <scope>NUCLEOTIDE SEQUENCE [LARGE SCALE GENOMIC DNA]</scope>
</reference>